<reference evidence="2" key="1">
    <citation type="submission" date="2016-10" db="EMBL/GenBank/DDBJ databases">
        <authorList>
            <person name="Varghese N."/>
            <person name="Submissions S."/>
        </authorList>
    </citation>
    <scope>NUCLEOTIDE SEQUENCE [LARGE SCALE GENOMIC DNA]</scope>
    <source>
        <strain evidence="2">CGMCC 4.2126</strain>
    </source>
</reference>
<evidence type="ECO:0000313" key="1">
    <source>
        <dbReference type="EMBL" id="SFJ52707.1"/>
    </source>
</evidence>
<dbReference type="AlphaFoldDB" id="A0A1I3S543"/>
<dbReference type="PANTHER" id="PTHR35868">
    <property type="entry name" value="DUF2804 DOMAIN-CONTAINING PROTEIN-RELATED"/>
    <property type="match status" value="1"/>
</dbReference>
<evidence type="ECO:0000313" key="2">
    <source>
        <dbReference type="Proteomes" id="UP000199111"/>
    </source>
</evidence>
<dbReference type="Proteomes" id="UP000199111">
    <property type="component" value="Unassembled WGS sequence"/>
</dbReference>
<sequence length="352" mass="38682">MGAASVRAEGTPRHDMTISGRYPLAMLTHEGEITVPVDLCLPDGRLNPGAVGWTRRPLHRANLRGWGRDKRWEYWGIVTPGHVVGLVASSLDYAGLHGVYVLDRATGVETVKDVVVPLARGAVLPERSGAGRASVRGGGVTIDIDQRPDGTSLRAVAPGVEVDLDVPLPEGHESLGVVVPWGPRRFQYTVKDVGRPVRGRIRLESGEYAVSETDSFAVLDHGRGKWPYSITWNWAAGSGHGRAIQLGGKWTDGTGMTENALFVDGRLHKIGDELAWSYDRTDWLRPWRITGSRVEVEFHPFHEKVARTNLGVVGSETHQCFGYFSGRARTDDGTWVDLDGLVGWAEEARNRW</sequence>
<dbReference type="EMBL" id="FOQY01000009">
    <property type="protein sequence ID" value="SFJ52707.1"/>
    <property type="molecule type" value="Genomic_DNA"/>
</dbReference>
<name>A0A1I3S543_9ACTN</name>
<gene>
    <name evidence="1" type="ORF">SAMN05216275_109276</name>
</gene>
<protein>
    <recommendedName>
        <fullName evidence="3">DUF2804 domain-containing protein</fullName>
    </recommendedName>
</protein>
<evidence type="ECO:0008006" key="3">
    <source>
        <dbReference type="Google" id="ProtNLM"/>
    </source>
</evidence>
<dbReference type="Pfam" id="PF10974">
    <property type="entry name" value="DUF2804"/>
    <property type="match status" value="1"/>
</dbReference>
<accession>A0A1I3S543</accession>
<organism evidence="1 2">
    <name type="scientific">Streptosporangium canum</name>
    <dbReference type="NCBI Taxonomy" id="324952"/>
    <lineage>
        <taxon>Bacteria</taxon>
        <taxon>Bacillati</taxon>
        <taxon>Actinomycetota</taxon>
        <taxon>Actinomycetes</taxon>
        <taxon>Streptosporangiales</taxon>
        <taxon>Streptosporangiaceae</taxon>
        <taxon>Streptosporangium</taxon>
    </lineage>
</organism>
<dbReference type="InterPro" id="IPR021243">
    <property type="entry name" value="DUF2804"/>
</dbReference>
<dbReference type="PANTHER" id="PTHR35868:SF3">
    <property type="entry name" value="DUF2804 DOMAIN-CONTAINING PROTEIN"/>
    <property type="match status" value="1"/>
</dbReference>
<proteinExistence type="predicted"/>
<keyword evidence="2" id="KW-1185">Reference proteome</keyword>